<keyword evidence="2" id="KW-0378">Hydrolase</keyword>
<dbReference type="CDD" id="cd07344">
    <property type="entry name" value="M48_yhfN_like"/>
    <property type="match status" value="1"/>
</dbReference>
<dbReference type="GO" id="GO:0016787">
    <property type="term" value="F:hydrolase activity"/>
    <property type="evidence" value="ECO:0007669"/>
    <property type="project" value="UniProtKB-KW"/>
</dbReference>
<dbReference type="InterPro" id="IPR002725">
    <property type="entry name" value="YgjP-like_metallopeptidase"/>
</dbReference>
<dbReference type="PANTHER" id="PTHR30399">
    <property type="entry name" value="UNCHARACTERIZED PROTEIN YGJP"/>
    <property type="match status" value="1"/>
</dbReference>
<sequence length="173" mass="19300">MGVGDSIRHESGQTYRVIRSARRTRTIQSRIVDGIVEIRIPARLSKAQEAAAVEEMLAKVAAKTCSSASSDADLLARAEQLNREVLEGKARIGSVRWSDNQRTRWGSCTTSTGDIRISSRLKNVPDYVLDATVIHELVHTFIPGHGPEFWAWADRAPFAERAKGYLEAYQRFS</sequence>
<gene>
    <name evidence="2" type="ORF">SAMEA4535761_00660</name>
</gene>
<dbReference type="InterPro" id="IPR053136">
    <property type="entry name" value="UTP_pyrophosphatase-like"/>
</dbReference>
<organism evidence="2 3">
    <name type="scientific">Corynebacterium imitans</name>
    <dbReference type="NCBI Taxonomy" id="156978"/>
    <lineage>
        <taxon>Bacteria</taxon>
        <taxon>Bacillati</taxon>
        <taxon>Actinomycetota</taxon>
        <taxon>Actinomycetes</taxon>
        <taxon>Mycobacteriales</taxon>
        <taxon>Corynebacteriaceae</taxon>
        <taxon>Corynebacterium</taxon>
    </lineage>
</organism>
<evidence type="ECO:0000313" key="2">
    <source>
        <dbReference type="EMBL" id="SNV61033.1"/>
    </source>
</evidence>
<dbReference type="PANTHER" id="PTHR30399:SF1">
    <property type="entry name" value="UTP PYROPHOSPHATASE"/>
    <property type="match status" value="1"/>
</dbReference>
<feature type="domain" description="YgjP-like metallopeptidase" evidence="1">
    <location>
        <begin position="12"/>
        <end position="155"/>
    </location>
</feature>
<dbReference type="EMBL" id="LT906467">
    <property type="protein sequence ID" value="SNV61033.1"/>
    <property type="molecule type" value="Genomic_DNA"/>
</dbReference>
<evidence type="ECO:0000313" key="3">
    <source>
        <dbReference type="Proteomes" id="UP000215374"/>
    </source>
</evidence>
<accession>A0A239YR77</accession>
<name>A0A239YR77_9CORY</name>
<evidence type="ECO:0000259" key="1">
    <source>
        <dbReference type="Pfam" id="PF01863"/>
    </source>
</evidence>
<proteinExistence type="predicted"/>
<dbReference type="AlphaFoldDB" id="A0A239YR77"/>
<reference evidence="2 3" key="1">
    <citation type="submission" date="2017-06" db="EMBL/GenBank/DDBJ databases">
        <authorList>
            <consortium name="Pathogen Informatics"/>
        </authorList>
    </citation>
    <scope>NUCLEOTIDE SEQUENCE [LARGE SCALE GENOMIC DNA]</scope>
    <source>
        <strain evidence="2 3">NCTC13015</strain>
    </source>
</reference>
<dbReference type="Proteomes" id="UP000215374">
    <property type="component" value="Chromosome 1"/>
</dbReference>
<dbReference type="Pfam" id="PF01863">
    <property type="entry name" value="YgjP-like"/>
    <property type="match status" value="1"/>
</dbReference>
<protein>
    <submittedName>
        <fullName evidence="2">Putative metal-dependent hydrolase</fullName>
    </submittedName>
</protein>
<dbReference type="Gene3D" id="3.30.2010.10">
    <property type="entry name" value="Metalloproteases ('zincins'), catalytic domain"/>
    <property type="match status" value="1"/>
</dbReference>
<dbReference type="OrthoDB" id="9811177at2"/>